<protein>
    <submittedName>
        <fullName evidence="5">Transcriptional regulator, LuxR family</fullName>
    </submittedName>
</protein>
<sequence>MSTSELSRSELAKILDLAVFLVETADQVEPMQSMRSHLAEHFSVEPGAIVLSRDDVWAQTGCSEAECRHDGVWPLLDRHPLVTHYARTRDERILAPRRTVRSDVAWSPRWDDLVREAIGCETYLSMPVPAPAGTSQLYLLGTSHRNASWHHSLLATLAPLASAAVKRSISSCLAAARQDSGSPILEADTTILTRRERHVLELLAQSLTADAIAHRLKCSKRTVHKHLQNIYRKLGTADRLQTVLAAQKLGLVGAPASLVAEL</sequence>
<dbReference type="PANTHER" id="PTHR44688">
    <property type="entry name" value="DNA-BINDING TRANSCRIPTIONAL ACTIVATOR DEVR_DOSR"/>
    <property type="match status" value="1"/>
</dbReference>
<dbReference type="SMART" id="SM00421">
    <property type="entry name" value="HTH_LUXR"/>
    <property type="match status" value="1"/>
</dbReference>
<evidence type="ECO:0000256" key="2">
    <source>
        <dbReference type="ARBA" id="ARBA00023125"/>
    </source>
</evidence>
<dbReference type="InterPro" id="IPR000792">
    <property type="entry name" value="Tscrpt_reg_LuxR_C"/>
</dbReference>
<proteinExistence type="predicted"/>
<dbReference type="Pfam" id="PF00196">
    <property type="entry name" value="GerE"/>
    <property type="match status" value="1"/>
</dbReference>
<evidence type="ECO:0000256" key="1">
    <source>
        <dbReference type="ARBA" id="ARBA00023015"/>
    </source>
</evidence>
<dbReference type="GO" id="GO:0003677">
    <property type="term" value="F:DNA binding"/>
    <property type="evidence" value="ECO:0007669"/>
    <property type="project" value="UniProtKB-KW"/>
</dbReference>
<dbReference type="RefSeq" id="WP_015795732.1">
    <property type="nucleotide sequence ID" value="NC_013131.1"/>
</dbReference>
<dbReference type="InterPro" id="IPR016032">
    <property type="entry name" value="Sig_transdc_resp-reg_C-effctor"/>
</dbReference>
<gene>
    <name evidence="5" type="ordered locus">Caci_7175</name>
</gene>
<dbReference type="GO" id="GO:0006355">
    <property type="term" value="P:regulation of DNA-templated transcription"/>
    <property type="evidence" value="ECO:0007669"/>
    <property type="project" value="InterPro"/>
</dbReference>
<keyword evidence="1" id="KW-0805">Transcription regulation</keyword>
<keyword evidence="6" id="KW-1185">Reference proteome</keyword>
<dbReference type="InterPro" id="IPR036388">
    <property type="entry name" value="WH-like_DNA-bd_sf"/>
</dbReference>
<dbReference type="EMBL" id="CP001700">
    <property type="protein sequence ID" value="ACU76004.1"/>
    <property type="molecule type" value="Genomic_DNA"/>
</dbReference>
<feature type="domain" description="HTH luxR-type" evidence="4">
    <location>
        <begin position="185"/>
        <end position="250"/>
    </location>
</feature>
<reference evidence="5 6" key="1">
    <citation type="journal article" date="2009" name="Stand. Genomic Sci.">
        <title>Complete genome sequence of Catenulispora acidiphila type strain (ID 139908).</title>
        <authorList>
            <person name="Copeland A."/>
            <person name="Lapidus A."/>
            <person name="Glavina Del Rio T."/>
            <person name="Nolan M."/>
            <person name="Lucas S."/>
            <person name="Chen F."/>
            <person name="Tice H."/>
            <person name="Cheng J.F."/>
            <person name="Bruce D."/>
            <person name="Goodwin L."/>
            <person name="Pitluck S."/>
            <person name="Mikhailova N."/>
            <person name="Pati A."/>
            <person name="Ivanova N."/>
            <person name="Mavromatis K."/>
            <person name="Chen A."/>
            <person name="Palaniappan K."/>
            <person name="Chain P."/>
            <person name="Land M."/>
            <person name="Hauser L."/>
            <person name="Chang Y.J."/>
            <person name="Jeffries C.D."/>
            <person name="Chertkov O."/>
            <person name="Brettin T."/>
            <person name="Detter J.C."/>
            <person name="Han C."/>
            <person name="Ali Z."/>
            <person name="Tindall B.J."/>
            <person name="Goker M."/>
            <person name="Bristow J."/>
            <person name="Eisen J.A."/>
            <person name="Markowitz V."/>
            <person name="Hugenholtz P."/>
            <person name="Kyrpides N.C."/>
            <person name="Klenk H.P."/>
        </authorList>
    </citation>
    <scope>NUCLEOTIDE SEQUENCE [LARGE SCALE GENOMIC DNA]</scope>
    <source>
        <strain evidence="6">DSM 44928 / JCM 14897 / NBRC 102108 / NRRL B-24433 / ID139908</strain>
    </source>
</reference>
<keyword evidence="2" id="KW-0238">DNA-binding</keyword>
<dbReference type="HOGENOM" id="CLU_082378_0_0_11"/>
<dbReference type="eggNOG" id="COG2197">
    <property type="taxonomic scope" value="Bacteria"/>
</dbReference>
<evidence type="ECO:0000259" key="4">
    <source>
        <dbReference type="PROSITE" id="PS50043"/>
    </source>
</evidence>
<evidence type="ECO:0000313" key="6">
    <source>
        <dbReference type="Proteomes" id="UP000000851"/>
    </source>
</evidence>
<dbReference type="InParanoid" id="C7Q6Z1"/>
<evidence type="ECO:0000313" key="5">
    <source>
        <dbReference type="EMBL" id="ACU76004.1"/>
    </source>
</evidence>
<accession>C7Q6Z1</accession>
<dbReference type="AlphaFoldDB" id="C7Q6Z1"/>
<dbReference type="Gene3D" id="1.10.10.10">
    <property type="entry name" value="Winged helix-like DNA-binding domain superfamily/Winged helix DNA-binding domain"/>
    <property type="match status" value="1"/>
</dbReference>
<dbReference type="STRING" id="479433.Caci_7175"/>
<dbReference type="PROSITE" id="PS50043">
    <property type="entry name" value="HTH_LUXR_2"/>
    <property type="match status" value="1"/>
</dbReference>
<organism evidence="5 6">
    <name type="scientific">Catenulispora acidiphila (strain DSM 44928 / JCM 14897 / NBRC 102108 / NRRL B-24433 / ID139908)</name>
    <dbReference type="NCBI Taxonomy" id="479433"/>
    <lineage>
        <taxon>Bacteria</taxon>
        <taxon>Bacillati</taxon>
        <taxon>Actinomycetota</taxon>
        <taxon>Actinomycetes</taxon>
        <taxon>Catenulisporales</taxon>
        <taxon>Catenulisporaceae</taxon>
        <taxon>Catenulispora</taxon>
    </lineage>
</organism>
<evidence type="ECO:0000256" key="3">
    <source>
        <dbReference type="ARBA" id="ARBA00023163"/>
    </source>
</evidence>
<dbReference type="PRINTS" id="PR00038">
    <property type="entry name" value="HTHLUXR"/>
</dbReference>
<dbReference type="PANTHER" id="PTHR44688:SF16">
    <property type="entry name" value="DNA-BINDING TRANSCRIPTIONAL ACTIVATOR DEVR_DOSR"/>
    <property type="match status" value="1"/>
</dbReference>
<dbReference type="SUPFAM" id="SSF46894">
    <property type="entry name" value="C-terminal effector domain of the bipartite response regulators"/>
    <property type="match status" value="1"/>
</dbReference>
<name>C7Q6Z1_CATAD</name>
<dbReference type="Proteomes" id="UP000000851">
    <property type="component" value="Chromosome"/>
</dbReference>
<dbReference type="KEGG" id="cai:Caci_7175"/>
<dbReference type="CDD" id="cd06170">
    <property type="entry name" value="LuxR_C_like"/>
    <property type="match status" value="1"/>
</dbReference>
<keyword evidence="3" id="KW-0804">Transcription</keyword>